<feature type="domain" description="IDEAL" evidence="1">
    <location>
        <begin position="136"/>
        <end position="172"/>
    </location>
</feature>
<dbReference type="Proteomes" id="UP000290567">
    <property type="component" value="Unassembled WGS sequence"/>
</dbReference>
<dbReference type="Gene3D" id="3.40.1530.30">
    <property type="entry name" value="Uncharacterised family UPF0302, N-terminal domain"/>
    <property type="match status" value="1"/>
</dbReference>
<dbReference type="InterPro" id="IPR027393">
    <property type="entry name" value="Virus_scaffolding_prot_C"/>
</dbReference>
<name>A0A4P5P5S4_9ENTE</name>
<dbReference type="PIRSF" id="PIRSF007165">
    <property type="entry name" value="UCP007165"/>
    <property type="match status" value="1"/>
</dbReference>
<accession>A0A4P5P5S4</accession>
<evidence type="ECO:0000313" key="3">
    <source>
        <dbReference type="Proteomes" id="UP000290567"/>
    </source>
</evidence>
<protein>
    <submittedName>
        <fullName evidence="2">UPF0302 protein</fullName>
    </submittedName>
</protein>
<dbReference type="InterPro" id="IPR011188">
    <property type="entry name" value="UPF0302"/>
</dbReference>
<sequence>MIDVAEKRSFLVWLINHVSFRRREVIWILNYLINHETILNNVHIVENADLTKRGLVIHDITHETEPMVLHIQNQAFTNSDQIFHEIRLHWQQPLYLECIFPNSWHNEQYLSVLEDNPEISWNDSVSEEIIQEVENYMEREEKEAKMRLLNHQIDRALEEGDREAFLQLSDEINRLKMSICEDELMK</sequence>
<dbReference type="Gene3D" id="4.10.810.10">
    <property type="entry name" value="Virus Scaffolding Protein, Chain A"/>
    <property type="match status" value="1"/>
</dbReference>
<organism evidence="2 3">
    <name type="scientific">Enterococcus florum</name>
    <dbReference type="NCBI Taxonomy" id="2480627"/>
    <lineage>
        <taxon>Bacteria</taxon>
        <taxon>Bacillati</taxon>
        <taxon>Bacillota</taxon>
        <taxon>Bacilli</taxon>
        <taxon>Lactobacillales</taxon>
        <taxon>Enterococcaceae</taxon>
        <taxon>Enterococcus</taxon>
    </lineage>
</organism>
<dbReference type="OrthoDB" id="2155814at2"/>
<dbReference type="EMBL" id="BJCC01000006">
    <property type="protein sequence ID" value="GCF92796.1"/>
    <property type="molecule type" value="Genomic_DNA"/>
</dbReference>
<evidence type="ECO:0000313" key="2">
    <source>
        <dbReference type="EMBL" id="GCF92796.1"/>
    </source>
</evidence>
<dbReference type="InterPro" id="IPR014963">
    <property type="entry name" value="UPF0302_N"/>
</dbReference>
<keyword evidence="3" id="KW-1185">Reference proteome</keyword>
<dbReference type="Pfam" id="PF08858">
    <property type="entry name" value="IDEAL"/>
    <property type="match status" value="1"/>
</dbReference>
<comment type="caution">
    <text evidence="2">The sequence shown here is derived from an EMBL/GenBank/DDBJ whole genome shotgun (WGS) entry which is preliminary data.</text>
</comment>
<dbReference type="AlphaFoldDB" id="A0A4P5P5S4"/>
<evidence type="ECO:0000259" key="1">
    <source>
        <dbReference type="SMART" id="SM00914"/>
    </source>
</evidence>
<dbReference type="SMART" id="SM00914">
    <property type="entry name" value="IDEAL"/>
    <property type="match status" value="1"/>
</dbReference>
<dbReference type="InterPro" id="IPR014957">
    <property type="entry name" value="IDEAL_dom"/>
</dbReference>
<proteinExistence type="predicted"/>
<gene>
    <name evidence="2" type="ORF">NRIC_06870</name>
</gene>
<dbReference type="InterPro" id="IPR038091">
    <property type="entry name" value="UPF0302_N_sf"/>
</dbReference>
<dbReference type="Pfam" id="PF08864">
    <property type="entry name" value="UPF0302"/>
    <property type="match status" value="1"/>
</dbReference>
<dbReference type="RefSeq" id="WP_146621290.1">
    <property type="nucleotide sequence ID" value="NZ_BJCC01000006.1"/>
</dbReference>
<reference evidence="3" key="1">
    <citation type="submission" date="2019-02" db="EMBL/GenBank/DDBJ databases">
        <title>Draft genome sequence of Enterococcus sp. Gos25-1.</title>
        <authorList>
            <person name="Tanaka N."/>
            <person name="Shiwa Y."/>
            <person name="Fujita N."/>
        </authorList>
    </citation>
    <scope>NUCLEOTIDE SEQUENCE [LARGE SCALE GENOMIC DNA]</scope>
    <source>
        <strain evidence="3">Gos25-1</strain>
    </source>
</reference>